<organism evidence="2 3">
    <name type="scientific">Letharia lupina</name>
    <dbReference type="NCBI Taxonomy" id="560253"/>
    <lineage>
        <taxon>Eukaryota</taxon>
        <taxon>Fungi</taxon>
        <taxon>Dikarya</taxon>
        <taxon>Ascomycota</taxon>
        <taxon>Pezizomycotina</taxon>
        <taxon>Lecanoromycetes</taxon>
        <taxon>OSLEUM clade</taxon>
        <taxon>Lecanoromycetidae</taxon>
        <taxon>Lecanorales</taxon>
        <taxon>Lecanorineae</taxon>
        <taxon>Parmeliaceae</taxon>
        <taxon>Letharia</taxon>
    </lineage>
</organism>
<keyword evidence="1" id="KW-1133">Transmembrane helix</keyword>
<sequence length="114" mass="12883">MTSQHFHWENNLYVLTTTRILVVFGLAYLIKSSYKLYQRLGTFIGSLDVLERMIEAEEGTVGLELNLEGLFSQDLAESSLEAMTSVDEVVEVHLPQPIYRPDVRRPGSPGLPDE</sequence>
<accession>A0A8H6C6G5</accession>
<dbReference type="EMBL" id="JACCJB010000025">
    <property type="protein sequence ID" value="KAF6217709.1"/>
    <property type="molecule type" value="Genomic_DNA"/>
</dbReference>
<evidence type="ECO:0000313" key="3">
    <source>
        <dbReference type="Proteomes" id="UP000593566"/>
    </source>
</evidence>
<evidence type="ECO:0000313" key="2">
    <source>
        <dbReference type="EMBL" id="KAF6217709.1"/>
    </source>
</evidence>
<dbReference type="Proteomes" id="UP000593566">
    <property type="component" value="Unassembled WGS sequence"/>
</dbReference>
<comment type="caution">
    <text evidence="2">The sequence shown here is derived from an EMBL/GenBank/DDBJ whole genome shotgun (WGS) entry which is preliminary data.</text>
</comment>
<protein>
    <submittedName>
        <fullName evidence="2">Uncharacterized protein</fullName>
    </submittedName>
</protein>
<keyword evidence="1" id="KW-0812">Transmembrane</keyword>
<feature type="transmembrane region" description="Helical" evidence="1">
    <location>
        <begin position="12"/>
        <end position="30"/>
    </location>
</feature>
<name>A0A8H6C6G5_9LECA</name>
<dbReference type="RefSeq" id="XP_037147144.1">
    <property type="nucleotide sequence ID" value="XM_037297434.1"/>
</dbReference>
<evidence type="ECO:0000256" key="1">
    <source>
        <dbReference type="SAM" id="Phobius"/>
    </source>
</evidence>
<dbReference type="AlphaFoldDB" id="A0A8H6C6G5"/>
<proteinExistence type="predicted"/>
<keyword evidence="3" id="KW-1185">Reference proteome</keyword>
<keyword evidence="1" id="KW-0472">Membrane</keyword>
<reference evidence="2 3" key="1">
    <citation type="journal article" date="2020" name="Genomics">
        <title>Complete, high-quality genomes from long-read metagenomic sequencing of two wolf lichen thalli reveals enigmatic genome architecture.</title>
        <authorList>
            <person name="McKenzie S.K."/>
            <person name="Walston R.F."/>
            <person name="Allen J.L."/>
        </authorList>
    </citation>
    <scope>NUCLEOTIDE SEQUENCE [LARGE SCALE GENOMIC DNA]</scope>
    <source>
        <strain evidence="2">WasteWater1</strain>
    </source>
</reference>
<gene>
    <name evidence="2" type="ORF">HO133_006536</name>
</gene>
<dbReference type="GeneID" id="59334937"/>